<evidence type="ECO:0000313" key="3">
    <source>
        <dbReference type="Proteomes" id="UP001221898"/>
    </source>
</evidence>
<dbReference type="InterPro" id="IPR056602">
    <property type="entry name" value="Beta-prop_LRRK2"/>
</dbReference>
<evidence type="ECO:0000259" key="1">
    <source>
        <dbReference type="Pfam" id="PF23748"/>
    </source>
</evidence>
<keyword evidence="3" id="KW-1185">Reference proteome</keyword>
<accession>A0AAD7RA45</accession>
<sequence>MRVPGESFDWMVAGTQSGALIVINTLDTSRRHCLQSVTDAVTSLFYHSHPQHSKKKNYLLVGTADGALAVYEDSVVQCENGQPMKTVQIGNINTPLMCLGSSGHSLDRTTIWAGCGTRVLSFTADYNVWKTIDTTTNYLYPQQCRWSIEANISRLVVEKHVYLSKAGGQVVEVWDKKSLKMSDLINCTQILMHGSNRRPRKLSTEMVQEAGPSWASVKALLVQSNATLWIGTRGGHVILVDLTTRQPLRVLRHLCQSVRSMAAAHVEMLNPKNVVLLLGRRGRPHQDQVNTQCGDDSVLLVWNRDLLKHCEMRSEIADKMRALLYD</sequence>
<organism evidence="2 3">
    <name type="scientific">Aldrovandia affinis</name>
    <dbReference type="NCBI Taxonomy" id="143900"/>
    <lineage>
        <taxon>Eukaryota</taxon>
        <taxon>Metazoa</taxon>
        <taxon>Chordata</taxon>
        <taxon>Craniata</taxon>
        <taxon>Vertebrata</taxon>
        <taxon>Euteleostomi</taxon>
        <taxon>Actinopterygii</taxon>
        <taxon>Neopterygii</taxon>
        <taxon>Teleostei</taxon>
        <taxon>Notacanthiformes</taxon>
        <taxon>Halosauridae</taxon>
        <taxon>Aldrovandia</taxon>
    </lineage>
</organism>
<dbReference type="AlphaFoldDB" id="A0AAD7RA45"/>
<dbReference type="InterPro" id="IPR015943">
    <property type="entry name" value="WD40/YVTN_repeat-like_dom_sf"/>
</dbReference>
<protein>
    <recommendedName>
        <fullName evidence="1">LRRK2 beta-propeller domain-containing protein</fullName>
    </recommendedName>
</protein>
<name>A0AAD7RA45_9TELE</name>
<dbReference type="Gene3D" id="2.130.10.10">
    <property type="entry name" value="YVTN repeat-like/Quinoprotein amine dehydrogenase"/>
    <property type="match status" value="1"/>
</dbReference>
<evidence type="ECO:0000313" key="2">
    <source>
        <dbReference type="EMBL" id="KAJ8372593.1"/>
    </source>
</evidence>
<reference evidence="2" key="1">
    <citation type="journal article" date="2023" name="Science">
        <title>Genome structures resolve the early diversification of teleost fishes.</title>
        <authorList>
            <person name="Parey E."/>
            <person name="Louis A."/>
            <person name="Montfort J."/>
            <person name="Bouchez O."/>
            <person name="Roques C."/>
            <person name="Iampietro C."/>
            <person name="Lluch J."/>
            <person name="Castinel A."/>
            <person name="Donnadieu C."/>
            <person name="Desvignes T."/>
            <person name="Floi Bucao C."/>
            <person name="Jouanno E."/>
            <person name="Wen M."/>
            <person name="Mejri S."/>
            <person name="Dirks R."/>
            <person name="Jansen H."/>
            <person name="Henkel C."/>
            <person name="Chen W.J."/>
            <person name="Zahm M."/>
            <person name="Cabau C."/>
            <person name="Klopp C."/>
            <person name="Thompson A.W."/>
            <person name="Robinson-Rechavi M."/>
            <person name="Braasch I."/>
            <person name="Lecointre G."/>
            <person name="Bobe J."/>
            <person name="Postlethwait J.H."/>
            <person name="Berthelot C."/>
            <person name="Roest Crollius H."/>
            <person name="Guiguen Y."/>
        </authorList>
    </citation>
    <scope>NUCLEOTIDE SEQUENCE</scope>
    <source>
        <strain evidence="2">NC1722</strain>
    </source>
</reference>
<gene>
    <name evidence="2" type="ORF">AAFF_G00281000</name>
</gene>
<dbReference type="EMBL" id="JAINUG010000394">
    <property type="protein sequence ID" value="KAJ8372593.1"/>
    <property type="molecule type" value="Genomic_DNA"/>
</dbReference>
<feature type="domain" description="LRRK2 beta-propeller" evidence="1">
    <location>
        <begin position="2"/>
        <end position="302"/>
    </location>
</feature>
<dbReference type="Proteomes" id="UP001221898">
    <property type="component" value="Unassembled WGS sequence"/>
</dbReference>
<dbReference type="Pfam" id="PF23748">
    <property type="entry name" value="Beta-prop_LRRK2"/>
    <property type="match status" value="1"/>
</dbReference>
<dbReference type="SUPFAM" id="SSF50978">
    <property type="entry name" value="WD40 repeat-like"/>
    <property type="match status" value="1"/>
</dbReference>
<proteinExistence type="predicted"/>
<comment type="caution">
    <text evidence="2">The sequence shown here is derived from an EMBL/GenBank/DDBJ whole genome shotgun (WGS) entry which is preliminary data.</text>
</comment>
<dbReference type="InterPro" id="IPR036322">
    <property type="entry name" value="WD40_repeat_dom_sf"/>
</dbReference>